<evidence type="ECO:0000256" key="5">
    <source>
        <dbReference type="SAM" id="Phobius"/>
    </source>
</evidence>
<protein>
    <submittedName>
        <fullName evidence="7">Membrane protein</fullName>
    </submittedName>
</protein>
<evidence type="ECO:0000256" key="3">
    <source>
        <dbReference type="ARBA" id="ARBA00022989"/>
    </source>
</evidence>
<gene>
    <name evidence="7" type="ORF">BAMA_15075</name>
</gene>
<dbReference type="InterPro" id="IPR050932">
    <property type="entry name" value="TM2D1-3-like"/>
</dbReference>
<evidence type="ECO:0000313" key="8">
    <source>
        <dbReference type="Proteomes" id="UP000027822"/>
    </source>
</evidence>
<dbReference type="InterPro" id="IPR007829">
    <property type="entry name" value="TM2"/>
</dbReference>
<organism evidence="7 8">
    <name type="scientific">Bacillus manliponensis</name>
    <dbReference type="NCBI Taxonomy" id="574376"/>
    <lineage>
        <taxon>Bacteria</taxon>
        <taxon>Bacillati</taxon>
        <taxon>Bacillota</taxon>
        <taxon>Bacilli</taxon>
        <taxon>Bacillales</taxon>
        <taxon>Bacillaceae</taxon>
        <taxon>Bacillus</taxon>
        <taxon>Bacillus cereus group</taxon>
    </lineage>
</organism>
<keyword evidence="2 5" id="KW-0812">Transmembrane</keyword>
<dbReference type="STRING" id="574376.BAMA_15075"/>
<feature type="transmembrane region" description="Helical" evidence="5">
    <location>
        <begin position="54"/>
        <end position="76"/>
    </location>
</feature>
<dbReference type="PANTHER" id="PTHR21016">
    <property type="entry name" value="BETA-AMYLOID BINDING PROTEIN-RELATED"/>
    <property type="match status" value="1"/>
</dbReference>
<reference evidence="7 8" key="1">
    <citation type="submission" date="2014-06" db="EMBL/GenBank/DDBJ databases">
        <title>Draft genome sequence of Bacillus manliponensis JCM 15802 (MCCC 1A00708).</title>
        <authorList>
            <person name="Lai Q."/>
            <person name="Liu Y."/>
            <person name="Shao Z."/>
        </authorList>
    </citation>
    <scope>NUCLEOTIDE SEQUENCE [LARGE SCALE GENOMIC DNA]</scope>
    <source>
        <strain evidence="7 8">JCM 15802</strain>
    </source>
</reference>
<keyword evidence="4 5" id="KW-0472">Membrane</keyword>
<evidence type="ECO:0000256" key="1">
    <source>
        <dbReference type="ARBA" id="ARBA00004141"/>
    </source>
</evidence>
<evidence type="ECO:0000256" key="4">
    <source>
        <dbReference type="ARBA" id="ARBA00023136"/>
    </source>
</evidence>
<feature type="transmembrane region" description="Helical" evidence="5">
    <location>
        <begin position="30"/>
        <end position="48"/>
    </location>
</feature>
<evidence type="ECO:0000256" key="2">
    <source>
        <dbReference type="ARBA" id="ARBA00022692"/>
    </source>
</evidence>
<dbReference type="OrthoDB" id="2004788at2"/>
<dbReference type="PANTHER" id="PTHR21016:SF25">
    <property type="entry name" value="TM2 DOMAIN-CONTAINING PROTEIN DDB_G0277895-RELATED"/>
    <property type="match status" value="1"/>
</dbReference>
<evidence type="ECO:0000313" key="7">
    <source>
        <dbReference type="EMBL" id="KEK20725.1"/>
    </source>
</evidence>
<accession>A0A073K2J8</accession>
<proteinExistence type="predicted"/>
<comment type="caution">
    <text evidence="7">The sequence shown here is derived from an EMBL/GenBank/DDBJ whole genome shotgun (WGS) entry which is preliminary data.</text>
</comment>
<feature type="domain" description="TM2" evidence="6">
    <location>
        <begin position="26"/>
        <end position="74"/>
    </location>
</feature>
<dbReference type="RefSeq" id="WP_034637069.1">
    <property type="nucleotide sequence ID" value="NZ_CBCSJC010000020.1"/>
</dbReference>
<comment type="subcellular location">
    <subcellularLocation>
        <location evidence="1">Membrane</location>
        <topology evidence="1">Multi-pass membrane protein</topology>
    </subcellularLocation>
</comment>
<name>A0A073K2J8_9BACI</name>
<dbReference type="EMBL" id="JOTN01000003">
    <property type="protein sequence ID" value="KEK20725.1"/>
    <property type="molecule type" value="Genomic_DNA"/>
</dbReference>
<keyword evidence="8" id="KW-1185">Reference proteome</keyword>
<sequence>MDNLLLKQDLSAEGLAMVNSEFEKRKKSKGIAYLIWFFLGGLGGHRYYARDFGMAIAMTLTLGGLGIWALIDVFFIGRRIGKKNDQVEREIILNVKAMTSAKRGA</sequence>
<dbReference type="Proteomes" id="UP000027822">
    <property type="component" value="Unassembled WGS sequence"/>
</dbReference>
<dbReference type="eggNOG" id="COG2314">
    <property type="taxonomic scope" value="Bacteria"/>
</dbReference>
<dbReference type="GO" id="GO:0016020">
    <property type="term" value="C:membrane"/>
    <property type="evidence" value="ECO:0007669"/>
    <property type="project" value="UniProtKB-SubCell"/>
</dbReference>
<keyword evidence="3 5" id="KW-1133">Transmembrane helix</keyword>
<dbReference type="AlphaFoldDB" id="A0A073K2J8"/>
<dbReference type="Pfam" id="PF05154">
    <property type="entry name" value="TM2"/>
    <property type="match status" value="1"/>
</dbReference>
<evidence type="ECO:0000259" key="6">
    <source>
        <dbReference type="Pfam" id="PF05154"/>
    </source>
</evidence>